<organism evidence="4 5">
    <name type="scientific">Monoraphidium neglectum</name>
    <dbReference type="NCBI Taxonomy" id="145388"/>
    <lineage>
        <taxon>Eukaryota</taxon>
        <taxon>Viridiplantae</taxon>
        <taxon>Chlorophyta</taxon>
        <taxon>core chlorophytes</taxon>
        <taxon>Chlorophyceae</taxon>
        <taxon>CS clade</taxon>
        <taxon>Sphaeropleales</taxon>
        <taxon>Selenastraceae</taxon>
        <taxon>Monoraphidium</taxon>
    </lineage>
</organism>
<accession>A0A0D2LFW8</accession>
<dbReference type="OrthoDB" id="972532at2759"/>
<dbReference type="PANTHER" id="PTHR22838:SF0">
    <property type="entry name" value="WD REPEAT-CONTAINING PROTEIN 26"/>
    <property type="match status" value="1"/>
</dbReference>
<reference evidence="4 5" key="1">
    <citation type="journal article" date="2013" name="BMC Genomics">
        <title>Reconstruction of the lipid metabolism for the microalga Monoraphidium neglectum from its genome sequence reveals characteristics suitable for biofuel production.</title>
        <authorList>
            <person name="Bogen C."/>
            <person name="Al-Dilaimi A."/>
            <person name="Albersmeier A."/>
            <person name="Wichmann J."/>
            <person name="Grundmann M."/>
            <person name="Rupp O."/>
            <person name="Lauersen K.J."/>
            <person name="Blifernez-Klassen O."/>
            <person name="Kalinowski J."/>
            <person name="Goesmann A."/>
            <person name="Mussgnug J.H."/>
            <person name="Kruse O."/>
        </authorList>
    </citation>
    <scope>NUCLEOTIDE SEQUENCE [LARGE SCALE GENOMIC DNA]</scope>
    <source>
        <strain evidence="4 5">SAG 48.87</strain>
    </source>
</reference>
<proteinExistence type="predicted"/>
<keyword evidence="1 3" id="KW-0853">WD repeat</keyword>
<gene>
    <name evidence="4" type="ORF">MNEG_2488</name>
</gene>
<dbReference type="SUPFAM" id="SSF50978">
    <property type="entry name" value="WD40 repeat-like"/>
    <property type="match status" value="1"/>
</dbReference>
<dbReference type="InterPro" id="IPR036322">
    <property type="entry name" value="WD40_repeat_dom_sf"/>
</dbReference>
<sequence>MAVSRDGAYLILACSSDRKLQIVRLSDMREGAIQETAPLTSLALAPGGRYLLTSLQSHTLHLWDLGPLLAGRPGELAAALDAGCDPLDALPSAPVAEYTANEGRPGRFVLRSGFGGAGGGFVVHGSEDCQVYIWHRDSGDRLLTLEGHAGTVNAVAWNPKDPYMLASAR</sequence>
<dbReference type="RefSeq" id="XP_013904498.1">
    <property type="nucleotide sequence ID" value="XM_014049044.1"/>
</dbReference>
<dbReference type="STRING" id="145388.A0A0D2LFW8"/>
<dbReference type="Pfam" id="PF00400">
    <property type="entry name" value="WD40"/>
    <property type="match status" value="2"/>
</dbReference>
<dbReference type="InterPro" id="IPR051350">
    <property type="entry name" value="WD_repeat-ST_regulator"/>
</dbReference>
<dbReference type="EMBL" id="KK100501">
    <property type="protein sequence ID" value="KIZ05479.1"/>
    <property type="molecule type" value="Genomic_DNA"/>
</dbReference>
<protein>
    <submittedName>
        <fullName evidence="4">Uncharacterized protein</fullName>
    </submittedName>
</protein>
<dbReference type="GeneID" id="25735366"/>
<dbReference type="Gene3D" id="2.130.10.10">
    <property type="entry name" value="YVTN repeat-like/Quinoprotein amine dehydrogenase"/>
    <property type="match status" value="1"/>
</dbReference>
<dbReference type="KEGG" id="mng:MNEG_2488"/>
<evidence type="ECO:0000256" key="3">
    <source>
        <dbReference type="PROSITE-ProRule" id="PRU00221"/>
    </source>
</evidence>
<dbReference type="SMART" id="SM00320">
    <property type="entry name" value="WD40"/>
    <property type="match status" value="3"/>
</dbReference>
<dbReference type="PROSITE" id="PS50294">
    <property type="entry name" value="WD_REPEATS_REGION"/>
    <property type="match status" value="1"/>
</dbReference>
<dbReference type="InterPro" id="IPR015943">
    <property type="entry name" value="WD40/YVTN_repeat-like_dom_sf"/>
</dbReference>
<evidence type="ECO:0000313" key="5">
    <source>
        <dbReference type="Proteomes" id="UP000054498"/>
    </source>
</evidence>
<dbReference type="PANTHER" id="PTHR22838">
    <property type="entry name" value="WD REPEAT PROTEIN 26-RELATED"/>
    <property type="match status" value="1"/>
</dbReference>
<evidence type="ECO:0000313" key="4">
    <source>
        <dbReference type="EMBL" id="KIZ05479.1"/>
    </source>
</evidence>
<dbReference type="Proteomes" id="UP000054498">
    <property type="component" value="Unassembled WGS sequence"/>
</dbReference>
<evidence type="ECO:0000256" key="2">
    <source>
        <dbReference type="ARBA" id="ARBA00022737"/>
    </source>
</evidence>
<dbReference type="InterPro" id="IPR001680">
    <property type="entry name" value="WD40_rpt"/>
</dbReference>
<dbReference type="AlphaFoldDB" id="A0A0D2LFW8"/>
<name>A0A0D2LFW8_9CHLO</name>
<evidence type="ECO:0000256" key="1">
    <source>
        <dbReference type="ARBA" id="ARBA00022574"/>
    </source>
</evidence>
<keyword evidence="5" id="KW-1185">Reference proteome</keyword>
<keyword evidence="2" id="KW-0677">Repeat</keyword>